<dbReference type="EMBL" id="JAWDGP010008010">
    <property type="protein sequence ID" value="KAK3697454.1"/>
    <property type="molecule type" value="Genomic_DNA"/>
</dbReference>
<evidence type="ECO:0000313" key="1">
    <source>
        <dbReference type="EMBL" id="KAK3697454.1"/>
    </source>
</evidence>
<dbReference type="AlphaFoldDB" id="A0AAE1CIZ5"/>
<reference evidence="1" key="1">
    <citation type="journal article" date="2023" name="G3 (Bethesda)">
        <title>A reference genome for the long-term kleptoplast-retaining sea slug Elysia crispata morphotype clarki.</title>
        <authorList>
            <person name="Eastman K.E."/>
            <person name="Pendleton A.L."/>
            <person name="Shaikh M.A."/>
            <person name="Suttiyut T."/>
            <person name="Ogas R."/>
            <person name="Tomko P."/>
            <person name="Gavelis G."/>
            <person name="Widhalm J.R."/>
            <person name="Wisecaver J.H."/>
        </authorList>
    </citation>
    <scope>NUCLEOTIDE SEQUENCE</scope>
    <source>
        <strain evidence="1">ECLA1</strain>
    </source>
</reference>
<evidence type="ECO:0000313" key="2">
    <source>
        <dbReference type="Proteomes" id="UP001283361"/>
    </source>
</evidence>
<name>A0AAE1CIZ5_9GAST</name>
<keyword evidence="2" id="KW-1185">Reference proteome</keyword>
<gene>
    <name evidence="1" type="ORF">RRG08_031217</name>
</gene>
<sequence length="76" mass="8313">MQPPPSSISSLPQSLLIKNRAAREQQTRQVLSSRLKFQACPLARIPALSQEFFLSPGALKSTTNPAKHRGECLVAL</sequence>
<organism evidence="1 2">
    <name type="scientific">Elysia crispata</name>
    <name type="common">lettuce slug</name>
    <dbReference type="NCBI Taxonomy" id="231223"/>
    <lineage>
        <taxon>Eukaryota</taxon>
        <taxon>Metazoa</taxon>
        <taxon>Spiralia</taxon>
        <taxon>Lophotrochozoa</taxon>
        <taxon>Mollusca</taxon>
        <taxon>Gastropoda</taxon>
        <taxon>Heterobranchia</taxon>
        <taxon>Euthyneura</taxon>
        <taxon>Panpulmonata</taxon>
        <taxon>Sacoglossa</taxon>
        <taxon>Placobranchoidea</taxon>
        <taxon>Plakobranchidae</taxon>
        <taxon>Elysia</taxon>
    </lineage>
</organism>
<comment type="caution">
    <text evidence="1">The sequence shown here is derived from an EMBL/GenBank/DDBJ whole genome shotgun (WGS) entry which is preliminary data.</text>
</comment>
<accession>A0AAE1CIZ5</accession>
<proteinExistence type="predicted"/>
<protein>
    <submittedName>
        <fullName evidence="1">Uncharacterized protein</fullName>
    </submittedName>
</protein>
<dbReference type="Proteomes" id="UP001283361">
    <property type="component" value="Unassembled WGS sequence"/>
</dbReference>